<gene>
    <name evidence="2" type="ORF">F2Q70_00033586</name>
</gene>
<dbReference type="AlphaFoldDB" id="A0A8S9FE41"/>
<dbReference type="InterPro" id="IPR053151">
    <property type="entry name" value="RNase_H-like"/>
</dbReference>
<accession>A0A8S9FE41</accession>
<dbReference type="EMBL" id="QGKY02002305">
    <property type="protein sequence ID" value="KAF2531810.1"/>
    <property type="molecule type" value="Genomic_DNA"/>
</dbReference>
<organism evidence="2">
    <name type="scientific">Brassica cretica</name>
    <name type="common">Mustard</name>
    <dbReference type="NCBI Taxonomy" id="69181"/>
    <lineage>
        <taxon>Eukaryota</taxon>
        <taxon>Viridiplantae</taxon>
        <taxon>Streptophyta</taxon>
        <taxon>Embryophyta</taxon>
        <taxon>Tracheophyta</taxon>
        <taxon>Spermatophyta</taxon>
        <taxon>Magnoliopsida</taxon>
        <taxon>eudicotyledons</taxon>
        <taxon>Gunneridae</taxon>
        <taxon>Pentapetalae</taxon>
        <taxon>rosids</taxon>
        <taxon>malvids</taxon>
        <taxon>Brassicales</taxon>
        <taxon>Brassicaceae</taxon>
        <taxon>Brassiceae</taxon>
        <taxon>Brassica</taxon>
    </lineage>
</organism>
<name>A0A8S9FE41_BRACR</name>
<protein>
    <recommendedName>
        <fullName evidence="1">RNase H type-1 domain-containing protein</fullName>
    </recommendedName>
</protein>
<reference evidence="2" key="1">
    <citation type="submission" date="2019-12" db="EMBL/GenBank/DDBJ databases">
        <title>Genome sequencing and annotation of Brassica cretica.</title>
        <authorList>
            <person name="Studholme D.J."/>
            <person name="Sarris P.F."/>
        </authorList>
    </citation>
    <scope>NUCLEOTIDE SEQUENCE</scope>
    <source>
        <strain evidence="2">PFS-102/07</strain>
        <tissue evidence="2">Leaf</tissue>
    </source>
</reference>
<sequence length="333" mass="37613">MGQSNEGNKLLASSMKALRRERPLQQLQDLRISQAVLSNDQGVPGVSASSSRPNAVIESFAGRGNLLSFNANSTEHDTGYNVTKSSGVVKKASNSRRRPCIKKRQEQKGSAPSILHELYGTQEDLTKAGFLFDGHQTYQKAYEEANLWLLAQNMEVVDTNGNDTHPGEHGDRWKPQEEGELKCNIGMRWKAKERIAGAAWVLRNASGEVLLHSRRCFGAVGSKDEAYFLSLAWAIESMFSHKCWKVYFVLEGRNLVNAINRPKAWPSFIFKVIEIKRLLREFLSWRIDRESYEANRGARLIADSAVHSSRFQSYVGRGFPRWLSHVFDNARVP</sequence>
<comment type="caution">
    <text evidence="2">The sequence shown here is derived from an EMBL/GenBank/DDBJ whole genome shotgun (WGS) entry which is preliminary data.</text>
</comment>
<proteinExistence type="predicted"/>
<dbReference type="GO" id="GO:0004523">
    <property type="term" value="F:RNA-DNA hybrid ribonuclease activity"/>
    <property type="evidence" value="ECO:0007669"/>
    <property type="project" value="InterPro"/>
</dbReference>
<dbReference type="GO" id="GO:0003676">
    <property type="term" value="F:nucleic acid binding"/>
    <property type="evidence" value="ECO:0007669"/>
    <property type="project" value="InterPro"/>
</dbReference>
<dbReference type="Pfam" id="PF13456">
    <property type="entry name" value="RVT_3"/>
    <property type="match status" value="1"/>
</dbReference>
<evidence type="ECO:0000259" key="1">
    <source>
        <dbReference type="Pfam" id="PF13456"/>
    </source>
</evidence>
<feature type="domain" description="RNase H type-1" evidence="1">
    <location>
        <begin position="189"/>
        <end position="304"/>
    </location>
</feature>
<dbReference type="PANTHER" id="PTHR47723">
    <property type="entry name" value="OS05G0353850 PROTEIN"/>
    <property type="match status" value="1"/>
</dbReference>
<dbReference type="InterPro" id="IPR002156">
    <property type="entry name" value="RNaseH_domain"/>
</dbReference>
<evidence type="ECO:0000313" key="2">
    <source>
        <dbReference type="EMBL" id="KAF2531810.1"/>
    </source>
</evidence>
<dbReference type="PANTHER" id="PTHR47723:SF19">
    <property type="entry name" value="POLYNUCLEOTIDYL TRANSFERASE, RIBONUCLEASE H-LIKE SUPERFAMILY PROTEIN"/>
    <property type="match status" value="1"/>
</dbReference>